<dbReference type="Pfam" id="PF09136">
    <property type="entry name" value="Glucodextran_B"/>
    <property type="match status" value="1"/>
</dbReference>
<dbReference type="Proteomes" id="UP000177097">
    <property type="component" value="Unassembled WGS sequence"/>
</dbReference>
<keyword evidence="2" id="KW-1133">Transmembrane helix</keyword>
<dbReference type="InterPro" id="IPR050400">
    <property type="entry name" value="Bact_Cytoskel_RodZ"/>
</dbReference>
<keyword evidence="2" id="KW-0472">Membrane</keyword>
<dbReference type="PANTHER" id="PTHR34475">
    <property type="match status" value="1"/>
</dbReference>
<evidence type="ECO:0000256" key="2">
    <source>
        <dbReference type="SAM" id="Phobius"/>
    </source>
</evidence>
<dbReference type="CDD" id="cd00093">
    <property type="entry name" value="HTH_XRE"/>
    <property type="match status" value="1"/>
</dbReference>
<evidence type="ECO:0000313" key="4">
    <source>
        <dbReference type="EMBL" id="OGL72066.1"/>
    </source>
</evidence>
<protein>
    <recommendedName>
        <fullName evidence="3">HTH cro/C1-type domain-containing protein</fullName>
    </recommendedName>
</protein>
<evidence type="ECO:0000313" key="5">
    <source>
        <dbReference type="Proteomes" id="UP000177097"/>
    </source>
</evidence>
<dbReference type="Pfam" id="PF13413">
    <property type="entry name" value="HTH_25"/>
    <property type="match status" value="1"/>
</dbReference>
<accession>A0A1F7U1G4</accession>
<dbReference type="STRING" id="1802389.A3C17_00015"/>
<dbReference type="AlphaFoldDB" id="A0A1F7U1G4"/>
<evidence type="ECO:0000259" key="3">
    <source>
        <dbReference type="PROSITE" id="PS50943"/>
    </source>
</evidence>
<gene>
    <name evidence="4" type="ORF">A3C17_00015</name>
</gene>
<dbReference type="Gene3D" id="1.10.260.40">
    <property type="entry name" value="lambda repressor-like DNA-binding domains"/>
    <property type="match status" value="1"/>
</dbReference>
<dbReference type="PROSITE" id="PS50943">
    <property type="entry name" value="HTH_CROC1"/>
    <property type="match status" value="1"/>
</dbReference>
<sequence length="244" mass="27053">MHQLQTGSIGEAMRSLRKRQGFSQAMVAQRTHVQRKYIDAFEHDAYHNLPDPLYARHFLKQIIEALHGDSAYFIARFDEECGTCPAVVDALRTPRQRISKHILQHWRSIVSRLMVGALALALLVYVGGQVHRLLSPPALLVDSPSNNLQTAAASLVVSGQTEGEAQVQVNGTAILTDPTGRFEAPIVLTRGLNIITVEARRKHGRPQIVERTVYLEGLEGPLKTSSTAPLRQDLPHHLGSVSRR</sequence>
<dbReference type="InterPro" id="IPR013783">
    <property type="entry name" value="Ig-like_fold"/>
</dbReference>
<dbReference type="EMBL" id="MGDX01000001">
    <property type="protein sequence ID" value="OGL72066.1"/>
    <property type="molecule type" value="Genomic_DNA"/>
</dbReference>
<dbReference type="PANTHER" id="PTHR34475:SF1">
    <property type="entry name" value="CYTOSKELETON PROTEIN RODZ"/>
    <property type="match status" value="1"/>
</dbReference>
<dbReference type="GO" id="GO:0003677">
    <property type="term" value="F:DNA binding"/>
    <property type="evidence" value="ECO:0007669"/>
    <property type="project" value="InterPro"/>
</dbReference>
<feature type="region of interest" description="Disordered" evidence="1">
    <location>
        <begin position="223"/>
        <end position="244"/>
    </location>
</feature>
<feature type="transmembrane region" description="Helical" evidence="2">
    <location>
        <begin position="109"/>
        <end position="128"/>
    </location>
</feature>
<feature type="domain" description="HTH cro/C1-type" evidence="3">
    <location>
        <begin position="13"/>
        <end position="73"/>
    </location>
</feature>
<dbReference type="SUPFAM" id="SSF47413">
    <property type="entry name" value="lambda repressor-like DNA-binding domains"/>
    <property type="match status" value="1"/>
</dbReference>
<evidence type="ECO:0000256" key="1">
    <source>
        <dbReference type="SAM" id="MobiDB-lite"/>
    </source>
</evidence>
<comment type="caution">
    <text evidence="4">The sequence shown here is derived from an EMBL/GenBank/DDBJ whole genome shotgun (WGS) entry which is preliminary data.</text>
</comment>
<dbReference type="Gene3D" id="2.60.40.10">
    <property type="entry name" value="Immunoglobulins"/>
    <property type="match status" value="1"/>
</dbReference>
<reference evidence="4 5" key="1">
    <citation type="journal article" date="2016" name="Nat. Commun.">
        <title>Thousands of microbial genomes shed light on interconnected biogeochemical processes in an aquifer system.</title>
        <authorList>
            <person name="Anantharaman K."/>
            <person name="Brown C.T."/>
            <person name="Hug L.A."/>
            <person name="Sharon I."/>
            <person name="Castelle C.J."/>
            <person name="Probst A.J."/>
            <person name="Thomas B.C."/>
            <person name="Singh A."/>
            <person name="Wilkins M.J."/>
            <person name="Karaoz U."/>
            <person name="Brodie E.L."/>
            <person name="Williams K.H."/>
            <person name="Hubbard S.S."/>
            <person name="Banfield J.F."/>
        </authorList>
    </citation>
    <scope>NUCLEOTIDE SEQUENCE [LARGE SCALE GENOMIC DNA]</scope>
</reference>
<proteinExistence type="predicted"/>
<name>A0A1F7U1G4_9BACT</name>
<dbReference type="InterPro" id="IPR001387">
    <property type="entry name" value="Cro/C1-type_HTH"/>
</dbReference>
<keyword evidence="2" id="KW-0812">Transmembrane</keyword>
<dbReference type="InterPro" id="IPR010982">
    <property type="entry name" value="Lambda_DNA-bd_dom_sf"/>
</dbReference>
<organism evidence="4 5">
    <name type="scientific">Candidatus Uhrbacteria bacterium RIFCSPHIGHO2_02_FULL_53_13</name>
    <dbReference type="NCBI Taxonomy" id="1802389"/>
    <lineage>
        <taxon>Bacteria</taxon>
        <taxon>Candidatus Uhriibacteriota</taxon>
    </lineage>
</organism>